<feature type="compositionally biased region" description="Basic and acidic residues" evidence="1">
    <location>
        <begin position="30"/>
        <end position="52"/>
    </location>
</feature>
<feature type="region of interest" description="Disordered" evidence="1">
    <location>
        <begin position="1"/>
        <end position="146"/>
    </location>
</feature>
<name>A0A927MX74_9ACTN</name>
<evidence type="ECO:0000313" key="2">
    <source>
        <dbReference type="EMBL" id="MBE1604962.1"/>
    </source>
</evidence>
<keyword evidence="3" id="KW-1185">Reference proteome</keyword>
<accession>A0A927MX74</accession>
<feature type="compositionally biased region" description="Acidic residues" evidence="1">
    <location>
        <begin position="122"/>
        <end position="132"/>
    </location>
</feature>
<gene>
    <name evidence="2" type="ORF">HEB94_001810</name>
</gene>
<dbReference type="EMBL" id="JADBEM010000001">
    <property type="protein sequence ID" value="MBE1604962.1"/>
    <property type="molecule type" value="Genomic_DNA"/>
</dbReference>
<dbReference type="Proteomes" id="UP000638648">
    <property type="component" value="Unassembled WGS sequence"/>
</dbReference>
<proteinExistence type="predicted"/>
<organism evidence="2 3">
    <name type="scientific">Actinopolymorpha pittospori</name>
    <dbReference type="NCBI Taxonomy" id="648752"/>
    <lineage>
        <taxon>Bacteria</taxon>
        <taxon>Bacillati</taxon>
        <taxon>Actinomycetota</taxon>
        <taxon>Actinomycetes</taxon>
        <taxon>Propionibacteriales</taxon>
        <taxon>Actinopolymorphaceae</taxon>
        <taxon>Actinopolymorpha</taxon>
    </lineage>
</organism>
<feature type="compositionally biased region" description="Acidic residues" evidence="1">
    <location>
        <begin position="72"/>
        <end position="83"/>
    </location>
</feature>
<sequence>MAEHRGQAHGQCVQVDRPDLRLTAVGGPQNREHLRGEQCGRRALDDPGDDQRGAVGRQPTGDRGECEQGHADDEESPTAEDVAEATAQDEAGTVCEAVARDDPLDRGGGGVKVALSGRDGHVDDEEVEDRDEDAGQHGWQGARTRH</sequence>
<evidence type="ECO:0000256" key="1">
    <source>
        <dbReference type="SAM" id="MobiDB-lite"/>
    </source>
</evidence>
<dbReference type="AlphaFoldDB" id="A0A927MX74"/>
<comment type="caution">
    <text evidence="2">The sequence shown here is derived from an EMBL/GenBank/DDBJ whole genome shotgun (WGS) entry which is preliminary data.</text>
</comment>
<feature type="compositionally biased region" description="Basic and acidic residues" evidence="1">
    <location>
        <begin position="60"/>
        <end position="71"/>
    </location>
</feature>
<reference evidence="2" key="1">
    <citation type="submission" date="2020-10" db="EMBL/GenBank/DDBJ databases">
        <title>Sequencing the genomes of 1000 actinobacteria strains.</title>
        <authorList>
            <person name="Klenk H.-P."/>
        </authorList>
    </citation>
    <scope>NUCLEOTIDE SEQUENCE</scope>
    <source>
        <strain evidence="2">DSM 45354</strain>
    </source>
</reference>
<protein>
    <submittedName>
        <fullName evidence="2">Uncharacterized protein</fullName>
    </submittedName>
</protein>
<evidence type="ECO:0000313" key="3">
    <source>
        <dbReference type="Proteomes" id="UP000638648"/>
    </source>
</evidence>